<name>A0A5B9PH75_9BACT</name>
<dbReference type="RefSeq" id="WP_084416861.1">
    <property type="nucleotide sequence ID" value="NZ_CP042912.1"/>
</dbReference>
<dbReference type="Gene3D" id="1.20.1600.10">
    <property type="entry name" value="Outer membrane efflux proteins (OEP)"/>
    <property type="match status" value="1"/>
</dbReference>
<evidence type="ECO:0000256" key="1">
    <source>
        <dbReference type="ARBA" id="ARBA00007613"/>
    </source>
</evidence>
<dbReference type="OrthoDB" id="5757211at2"/>
<dbReference type="Proteomes" id="UP000322214">
    <property type="component" value="Chromosome"/>
</dbReference>
<dbReference type="KEGG" id="mff:MFFC18_19240"/>
<dbReference type="InterPro" id="IPR010131">
    <property type="entry name" value="MdtP/NodT-like"/>
</dbReference>
<protein>
    <submittedName>
        <fullName evidence="3">Cobalt-zinc-cadmium resistance protein CzcC</fullName>
    </submittedName>
</protein>
<proteinExistence type="inferred from homology"/>
<organism evidence="3 4">
    <name type="scientific">Mariniblastus fucicola</name>
    <dbReference type="NCBI Taxonomy" id="980251"/>
    <lineage>
        <taxon>Bacteria</taxon>
        <taxon>Pseudomonadati</taxon>
        <taxon>Planctomycetota</taxon>
        <taxon>Planctomycetia</taxon>
        <taxon>Pirellulales</taxon>
        <taxon>Pirellulaceae</taxon>
        <taxon>Mariniblastus</taxon>
    </lineage>
</organism>
<reference evidence="3 4" key="1">
    <citation type="submission" date="2019-08" db="EMBL/GenBank/DDBJ databases">
        <title>Deep-cultivation of Planctomycetes and their phenomic and genomic characterization uncovers novel biology.</title>
        <authorList>
            <person name="Wiegand S."/>
            <person name="Jogler M."/>
            <person name="Boedeker C."/>
            <person name="Pinto D."/>
            <person name="Vollmers J."/>
            <person name="Rivas-Marin E."/>
            <person name="Kohn T."/>
            <person name="Peeters S.H."/>
            <person name="Heuer A."/>
            <person name="Rast P."/>
            <person name="Oberbeckmann S."/>
            <person name="Bunk B."/>
            <person name="Jeske O."/>
            <person name="Meyerdierks A."/>
            <person name="Storesund J.E."/>
            <person name="Kallscheuer N."/>
            <person name="Luecker S."/>
            <person name="Lage O.M."/>
            <person name="Pohl T."/>
            <person name="Merkel B.J."/>
            <person name="Hornburger P."/>
            <person name="Mueller R.-W."/>
            <person name="Bruemmer F."/>
            <person name="Labrenz M."/>
            <person name="Spormann A.M."/>
            <person name="Op den Camp H."/>
            <person name="Overmann J."/>
            <person name="Amann R."/>
            <person name="Jetten M.S.M."/>
            <person name="Mascher T."/>
            <person name="Medema M.H."/>
            <person name="Devos D.P."/>
            <person name="Kaster A.-K."/>
            <person name="Ovreas L."/>
            <person name="Rohde M."/>
            <person name="Galperin M.Y."/>
            <person name="Jogler C."/>
        </authorList>
    </citation>
    <scope>NUCLEOTIDE SEQUENCE [LARGE SCALE GENOMIC DNA]</scope>
    <source>
        <strain evidence="3 4">FC18</strain>
    </source>
</reference>
<comment type="similarity">
    <text evidence="1">Belongs to the outer membrane factor (OMF) (TC 1.B.17) family.</text>
</comment>
<keyword evidence="4" id="KW-1185">Reference proteome</keyword>
<dbReference type="PANTHER" id="PTHR30203:SF24">
    <property type="entry name" value="BLR4935 PROTEIN"/>
    <property type="match status" value="1"/>
</dbReference>
<sequence>MKNLYWMSLVVAIVLHYGLPSVVAQDYYQKSSYRITDPTVHASQQMDGSMQGHGMQMPGSPSSNAHSGNSHSGMAMGDMKTKVPDKPGHRYQKPTALPATPESSVPTDRPDNYTGQQLTLDDLLAIATQNNPTLRQAQNQITAETGKAIQAGLYPNPGFRYSAEQIGVDGTAGEFHGGIFSQEIVRGGKLRLSRAKYVQRVKATEALALAQQFRVANDVKIHFYMVLSQQQKVNVQTELVKSSEDAAVTAREAFQMGQANAVGIRRVNVALQKSRLELLAQQNKLRQAVRQLSALVGTELDGSFFVGELEGQSIVMDFSELLAELLVSSPEMMAARAKLQADRITVRRERVEPIPNITLEGGAGYNFERNQTVAAAGISLQLPIWDRNQGTIQQAQADLSRQCAEIERLEGRLKRDLAGQFESYLTTTQHVDQYRTMILPELKETYRLMLESYKENRTDWNEVLHAQSDYFMARQEYIDWLWQWRKSQVLIDGMLLHDGLMAAEGPTPAGHIDSVAKPR</sequence>
<feature type="compositionally biased region" description="Basic and acidic residues" evidence="2">
    <location>
        <begin position="79"/>
        <end position="88"/>
    </location>
</feature>
<evidence type="ECO:0000313" key="4">
    <source>
        <dbReference type="Proteomes" id="UP000322214"/>
    </source>
</evidence>
<dbReference type="GO" id="GO:0015562">
    <property type="term" value="F:efflux transmembrane transporter activity"/>
    <property type="evidence" value="ECO:0007669"/>
    <property type="project" value="InterPro"/>
</dbReference>
<dbReference type="EMBL" id="CP042912">
    <property type="protein sequence ID" value="QEG22063.1"/>
    <property type="molecule type" value="Genomic_DNA"/>
</dbReference>
<feature type="region of interest" description="Disordered" evidence="2">
    <location>
        <begin position="41"/>
        <end position="113"/>
    </location>
</feature>
<dbReference type="STRING" id="980251.GCA_001642875_05045"/>
<evidence type="ECO:0000256" key="2">
    <source>
        <dbReference type="SAM" id="MobiDB-lite"/>
    </source>
</evidence>
<dbReference type="InterPro" id="IPR003423">
    <property type="entry name" value="OMP_efflux"/>
</dbReference>
<evidence type="ECO:0000313" key="3">
    <source>
        <dbReference type="EMBL" id="QEG22063.1"/>
    </source>
</evidence>
<dbReference type="SUPFAM" id="SSF56954">
    <property type="entry name" value="Outer membrane efflux proteins (OEP)"/>
    <property type="match status" value="1"/>
</dbReference>
<dbReference type="PANTHER" id="PTHR30203">
    <property type="entry name" value="OUTER MEMBRANE CATION EFFLUX PROTEIN"/>
    <property type="match status" value="1"/>
</dbReference>
<gene>
    <name evidence="3" type="primary">czcC_2</name>
    <name evidence="3" type="ORF">MFFC18_19240</name>
</gene>
<accession>A0A5B9PH75</accession>
<dbReference type="AlphaFoldDB" id="A0A5B9PH75"/>
<dbReference type="Pfam" id="PF02321">
    <property type="entry name" value="OEP"/>
    <property type="match status" value="2"/>
</dbReference>
<feature type="compositionally biased region" description="Low complexity" evidence="2">
    <location>
        <begin position="58"/>
        <end position="72"/>
    </location>
</feature>